<evidence type="ECO:0000313" key="1">
    <source>
        <dbReference type="EMBL" id="OMO54939.1"/>
    </source>
</evidence>
<reference evidence="2" key="1">
    <citation type="submission" date="2013-09" db="EMBL/GenBank/DDBJ databases">
        <title>Corchorus olitorius genome sequencing.</title>
        <authorList>
            <person name="Alam M."/>
            <person name="Haque M.S."/>
            <person name="Islam M.S."/>
            <person name="Emdad E.M."/>
            <person name="Islam M.M."/>
            <person name="Ahmed B."/>
            <person name="Halim A."/>
            <person name="Hossen Q.M.M."/>
            <person name="Hossain M.Z."/>
            <person name="Ahmed R."/>
            <person name="Khan M.M."/>
            <person name="Islam R."/>
            <person name="Rashid M.M."/>
            <person name="Khan S.A."/>
            <person name="Rahman M.S."/>
            <person name="Alam M."/>
            <person name="Yahiya A.S."/>
            <person name="Khan M.S."/>
            <person name="Azam M.S."/>
            <person name="Haque T."/>
            <person name="Lashkar M.Z.H."/>
            <person name="Akhand A.I."/>
            <person name="Morshed G."/>
            <person name="Roy S."/>
            <person name="Uddin K.S."/>
            <person name="Rabeya T."/>
            <person name="Hossain A.S."/>
            <person name="Chowdhury A."/>
            <person name="Snigdha A.R."/>
            <person name="Mortoza M.S."/>
            <person name="Matin S.A."/>
            <person name="Hoque S.M.E."/>
            <person name="Islam M.K."/>
            <person name="Roy D.K."/>
            <person name="Haider R."/>
            <person name="Moosa M.M."/>
            <person name="Elias S.M."/>
            <person name="Hasan A.M."/>
            <person name="Jahan S."/>
            <person name="Shafiuddin M."/>
            <person name="Mahmood N."/>
            <person name="Shommy N.S."/>
        </authorList>
    </citation>
    <scope>NUCLEOTIDE SEQUENCE [LARGE SCALE GENOMIC DNA]</scope>
    <source>
        <strain evidence="2">cv. O-4</strain>
    </source>
</reference>
<gene>
    <name evidence="1" type="ORF">COLO4_36299</name>
</gene>
<organism evidence="1 2">
    <name type="scientific">Corchorus olitorius</name>
    <dbReference type="NCBI Taxonomy" id="93759"/>
    <lineage>
        <taxon>Eukaryota</taxon>
        <taxon>Viridiplantae</taxon>
        <taxon>Streptophyta</taxon>
        <taxon>Embryophyta</taxon>
        <taxon>Tracheophyta</taxon>
        <taxon>Spermatophyta</taxon>
        <taxon>Magnoliopsida</taxon>
        <taxon>eudicotyledons</taxon>
        <taxon>Gunneridae</taxon>
        <taxon>Pentapetalae</taxon>
        <taxon>rosids</taxon>
        <taxon>malvids</taxon>
        <taxon>Malvales</taxon>
        <taxon>Malvaceae</taxon>
        <taxon>Grewioideae</taxon>
        <taxon>Apeibeae</taxon>
        <taxon>Corchorus</taxon>
    </lineage>
</organism>
<name>A0A1R3GA17_9ROSI</name>
<keyword evidence="2" id="KW-1185">Reference proteome</keyword>
<proteinExistence type="predicted"/>
<dbReference type="Proteomes" id="UP000187203">
    <property type="component" value="Unassembled WGS sequence"/>
</dbReference>
<evidence type="ECO:0000313" key="2">
    <source>
        <dbReference type="Proteomes" id="UP000187203"/>
    </source>
</evidence>
<dbReference type="EMBL" id="AWUE01023097">
    <property type="protein sequence ID" value="OMO54939.1"/>
    <property type="molecule type" value="Genomic_DNA"/>
</dbReference>
<sequence length="290" mass="30676">MVSPSGVSSLHDVTVSEDFDPATAVKNPHSIQTVRHGGCDMVPKNICLHLPTDSSLIDVPVSEFSSGDDPSHKCLFVHEPFPQLSTMHSVSVDHVCFADQQRLVDVEVVRDNDCCVIGDSVGRRMSSSLNSLPAQSGDVDYGGLCLVDVPVDVSPRLAFSDIEMGPFSIDDFAGGLDLIDVPLGVASTVAFSDMEMGSPPIEVVDHLQTEPPCAQARLGCKRKSASGALIGSKCTRRVSCGSVSVSQRFCHGVDAPSMENTSHVEFCPPLRLSPFCLSGPSGVGISYGLS</sequence>
<dbReference type="AlphaFoldDB" id="A0A1R3GA17"/>
<protein>
    <submittedName>
        <fullName evidence="1">Uncharacterized protein</fullName>
    </submittedName>
</protein>
<comment type="caution">
    <text evidence="1">The sequence shown here is derived from an EMBL/GenBank/DDBJ whole genome shotgun (WGS) entry which is preliminary data.</text>
</comment>
<accession>A0A1R3GA17</accession>